<dbReference type="SUPFAM" id="SSF50129">
    <property type="entry name" value="GroES-like"/>
    <property type="match status" value="1"/>
</dbReference>
<dbReference type="EC" id="1.1.1.1" evidence="9"/>
<dbReference type="InterPro" id="IPR036291">
    <property type="entry name" value="NAD(P)-bd_dom_sf"/>
</dbReference>
<dbReference type="Gene3D" id="3.40.50.720">
    <property type="entry name" value="NAD(P)-binding Rossmann-like Domain"/>
    <property type="match status" value="1"/>
</dbReference>
<keyword evidence="5 9" id="KW-0560">Oxidoreductase</keyword>
<dbReference type="PANTHER" id="PTHR42940:SF7">
    <property type="entry name" value="ALCOHOL DEHYDROGENASE-LIKE N-TERMINAL DOMAIN-CONTAINING PROTEIN"/>
    <property type="match status" value="1"/>
</dbReference>
<dbReference type="GO" id="GO:0008106">
    <property type="term" value="F:alcohol dehydrogenase (NADP+) activity"/>
    <property type="evidence" value="ECO:0007669"/>
    <property type="project" value="UniProtKB-EC"/>
</dbReference>
<evidence type="ECO:0000259" key="8">
    <source>
        <dbReference type="SMART" id="SM00829"/>
    </source>
</evidence>
<dbReference type="GO" id="GO:0005737">
    <property type="term" value="C:cytoplasm"/>
    <property type="evidence" value="ECO:0007669"/>
    <property type="project" value="TreeGrafter"/>
</dbReference>
<dbReference type="Pfam" id="PF00107">
    <property type="entry name" value="ADH_zinc_N"/>
    <property type="match status" value="1"/>
</dbReference>
<dbReference type="Pfam" id="PF08240">
    <property type="entry name" value="ADH_N"/>
    <property type="match status" value="1"/>
</dbReference>
<feature type="domain" description="Enoyl reductase (ER)" evidence="8">
    <location>
        <begin position="6"/>
        <end position="329"/>
    </location>
</feature>
<evidence type="ECO:0000256" key="7">
    <source>
        <dbReference type="RuleBase" id="RU361277"/>
    </source>
</evidence>
<reference evidence="9" key="1">
    <citation type="submission" date="2020-02" db="EMBL/GenBank/DDBJ databases">
        <authorList>
            <person name="Meier V. D."/>
        </authorList>
    </citation>
    <scope>NUCLEOTIDE SEQUENCE</scope>
    <source>
        <strain evidence="9">AVDCRST_MAG28</strain>
    </source>
</reference>
<organism evidence="9">
    <name type="scientific">uncultured Rubrobacteraceae bacterium</name>
    <dbReference type="NCBI Taxonomy" id="349277"/>
    <lineage>
        <taxon>Bacteria</taxon>
        <taxon>Bacillati</taxon>
        <taxon>Actinomycetota</taxon>
        <taxon>Rubrobacteria</taxon>
        <taxon>Rubrobacterales</taxon>
        <taxon>Rubrobacteraceae</taxon>
        <taxon>environmental samples</taxon>
    </lineage>
</organism>
<dbReference type="EMBL" id="CADCVE010000004">
    <property type="protein sequence ID" value="CAA9436649.1"/>
    <property type="molecule type" value="Genomic_DNA"/>
</dbReference>
<dbReference type="SUPFAM" id="SSF51735">
    <property type="entry name" value="NAD(P)-binding Rossmann-fold domains"/>
    <property type="match status" value="1"/>
</dbReference>
<evidence type="ECO:0000256" key="1">
    <source>
        <dbReference type="ARBA" id="ARBA00001947"/>
    </source>
</evidence>
<dbReference type="InterPro" id="IPR002328">
    <property type="entry name" value="ADH_Zn_CS"/>
</dbReference>
<evidence type="ECO:0000256" key="3">
    <source>
        <dbReference type="ARBA" id="ARBA00022723"/>
    </source>
</evidence>
<sequence length="332" mass="34905">MKEQNGEVAVEERERPVPGMGQVLIRVHACGVCHSDLGLLQGGFPFAQFPIVPGHEVAGTVEEVGEGVEWPQTGDRVGMPWLYSSCGHCEQCTRGEEVLCQVAPQVTGITQDGGYAEFMLAPAAYVAPIPDALDFADAAPLMCAGLTVYNGLKNARFEPGQRVAIIGLGGLGHLGVLYARAMGARVAVLSSSPDKEDEAKNLGAEQFISESGAALSEALLDWEGGANVILATAPSSESMTDALPGLAPDGTLVVLGAAAGEISVSPMDLIGARRHLIGSPSGSRKDIRDALNLAAAHNIRPRITRRPLEEAADVLDEMNERRLRGRVVLNIG</sequence>
<keyword evidence="3 7" id="KW-0479">Metal-binding</keyword>
<dbReference type="AlphaFoldDB" id="A0A6J4Q9B0"/>
<name>A0A6J4Q9B0_9ACTN</name>
<accession>A0A6J4Q9B0</accession>
<dbReference type="FunFam" id="3.40.50.720:FF:000022">
    <property type="entry name" value="Cinnamyl alcohol dehydrogenase"/>
    <property type="match status" value="1"/>
</dbReference>
<gene>
    <name evidence="9" type="ORF">AVDCRST_MAG28-11</name>
</gene>
<evidence type="ECO:0000256" key="5">
    <source>
        <dbReference type="ARBA" id="ARBA00023002"/>
    </source>
</evidence>
<protein>
    <submittedName>
        <fullName evidence="9">Alcohol dehydrogenase</fullName>
        <ecNumber evidence="9">1.1.1.1</ecNumber>
    </submittedName>
</protein>
<dbReference type="GO" id="GO:0008270">
    <property type="term" value="F:zinc ion binding"/>
    <property type="evidence" value="ECO:0007669"/>
    <property type="project" value="InterPro"/>
</dbReference>
<dbReference type="PROSITE" id="PS00059">
    <property type="entry name" value="ADH_ZINC"/>
    <property type="match status" value="1"/>
</dbReference>
<comment type="similarity">
    <text evidence="2 7">Belongs to the zinc-containing alcohol dehydrogenase family.</text>
</comment>
<evidence type="ECO:0000256" key="2">
    <source>
        <dbReference type="ARBA" id="ARBA00008072"/>
    </source>
</evidence>
<dbReference type="InterPro" id="IPR020843">
    <property type="entry name" value="ER"/>
</dbReference>
<dbReference type="InterPro" id="IPR011032">
    <property type="entry name" value="GroES-like_sf"/>
</dbReference>
<dbReference type="SMART" id="SM00829">
    <property type="entry name" value="PKS_ER"/>
    <property type="match status" value="1"/>
</dbReference>
<evidence type="ECO:0000313" key="9">
    <source>
        <dbReference type="EMBL" id="CAA9436649.1"/>
    </source>
</evidence>
<dbReference type="PANTHER" id="PTHR42940">
    <property type="entry name" value="ALCOHOL DEHYDROGENASE 1-RELATED"/>
    <property type="match status" value="1"/>
</dbReference>
<keyword evidence="4 7" id="KW-0862">Zinc</keyword>
<dbReference type="GO" id="GO:0004022">
    <property type="term" value="F:alcohol dehydrogenase (NAD+) activity"/>
    <property type="evidence" value="ECO:0007669"/>
    <property type="project" value="UniProtKB-EC"/>
</dbReference>
<dbReference type="Gene3D" id="3.90.180.10">
    <property type="entry name" value="Medium-chain alcohol dehydrogenases, catalytic domain"/>
    <property type="match status" value="1"/>
</dbReference>
<comment type="catalytic activity">
    <reaction evidence="6">
        <text>a primary alcohol + NADP(+) = an aldehyde + NADPH + H(+)</text>
        <dbReference type="Rhea" id="RHEA:15937"/>
        <dbReference type="ChEBI" id="CHEBI:15378"/>
        <dbReference type="ChEBI" id="CHEBI:15734"/>
        <dbReference type="ChEBI" id="CHEBI:17478"/>
        <dbReference type="ChEBI" id="CHEBI:57783"/>
        <dbReference type="ChEBI" id="CHEBI:58349"/>
        <dbReference type="EC" id="1.1.1.2"/>
    </reaction>
</comment>
<evidence type="ECO:0000256" key="4">
    <source>
        <dbReference type="ARBA" id="ARBA00022833"/>
    </source>
</evidence>
<evidence type="ECO:0000256" key="6">
    <source>
        <dbReference type="ARBA" id="ARBA00048262"/>
    </source>
</evidence>
<proteinExistence type="inferred from homology"/>
<dbReference type="InterPro" id="IPR013149">
    <property type="entry name" value="ADH-like_C"/>
</dbReference>
<comment type="cofactor">
    <cofactor evidence="1 7">
        <name>Zn(2+)</name>
        <dbReference type="ChEBI" id="CHEBI:29105"/>
    </cofactor>
</comment>
<dbReference type="InterPro" id="IPR013154">
    <property type="entry name" value="ADH-like_N"/>
</dbReference>